<evidence type="ECO:0000313" key="5">
    <source>
        <dbReference type="Proteomes" id="UP000828390"/>
    </source>
</evidence>
<dbReference type="CDD" id="cd19756">
    <property type="entry name" value="Bbox2"/>
    <property type="match status" value="1"/>
</dbReference>
<evidence type="ECO:0000259" key="3">
    <source>
        <dbReference type="PROSITE" id="PS50119"/>
    </source>
</evidence>
<sequence length="356" mass="40415">MASNGSDEVKLASLELCDPCFSNCKEILAVLYCLDCDEKFCEVCGTCHKKSKLSKNHKLSTVAEAPSCNVVKLLKKLTTCPNHQSEEVVYICINEDQLCCNQCANTSHRKCRQLETIEQYMTTEIHKETITHQMPNVPKAASALQVRVRKQHQFQQSLVKTNVAKKILPEGTLLEQFTEMEQQLAEILTQDANERSMIADSASRVTAYLQAVQAKLESAFNSLKTAVMSQCEMQTRILLQNIDMRQTTTTNLQDQISTDRDNIDSIKQHGNDKHDFLLRRQITKEIQDIESRIRELNQRKAASKIEVVEQTPVDNIVRTITGALRVQPSGGGAYFNSRGEYYEQEMMKIKISNDFQ</sequence>
<evidence type="ECO:0000256" key="1">
    <source>
        <dbReference type="PROSITE-ProRule" id="PRU00024"/>
    </source>
</evidence>
<keyword evidence="1" id="KW-0862">Zinc</keyword>
<keyword evidence="2" id="KW-0175">Coiled coil</keyword>
<comment type="caution">
    <text evidence="4">The sequence shown here is derived from an EMBL/GenBank/DDBJ whole genome shotgun (WGS) entry which is preliminary data.</text>
</comment>
<feature type="domain" description="B box-type" evidence="3">
    <location>
        <begin position="75"/>
        <end position="119"/>
    </location>
</feature>
<reference evidence="4" key="2">
    <citation type="submission" date="2020-11" db="EMBL/GenBank/DDBJ databases">
        <authorList>
            <person name="McCartney M.A."/>
            <person name="Auch B."/>
            <person name="Kono T."/>
            <person name="Mallez S."/>
            <person name="Becker A."/>
            <person name="Gohl D.M."/>
            <person name="Silverstein K.A.T."/>
            <person name="Koren S."/>
            <person name="Bechman K.B."/>
            <person name="Herman A."/>
            <person name="Abrahante J.E."/>
            <person name="Garbe J."/>
        </authorList>
    </citation>
    <scope>NUCLEOTIDE SEQUENCE</scope>
    <source>
        <strain evidence="4">Duluth1</strain>
        <tissue evidence="4">Whole animal</tissue>
    </source>
</reference>
<name>A0A9D4BM00_DREPO</name>
<dbReference type="EMBL" id="JAIWYP010000015">
    <property type="protein sequence ID" value="KAH3700999.1"/>
    <property type="molecule type" value="Genomic_DNA"/>
</dbReference>
<protein>
    <recommendedName>
        <fullName evidence="3">B box-type domain-containing protein</fullName>
    </recommendedName>
</protein>
<keyword evidence="5" id="KW-1185">Reference proteome</keyword>
<dbReference type="InterPro" id="IPR000315">
    <property type="entry name" value="Znf_B-box"/>
</dbReference>
<gene>
    <name evidence="4" type="ORF">DPMN_075982</name>
</gene>
<reference evidence="4" key="1">
    <citation type="journal article" date="2019" name="bioRxiv">
        <title>The Genome of the Zebra Mussel, Dreissena polymorpha: A Resource for Invasive Species Research.</title>
        <authorList>
            <person name="McCartney M.A."/>
            <person name="Auch B."/>
            <person name="Kono T."/>
            <person name="Mallez S."/>
            <person name="Zhang Y."/>
            <person name="Obille A."/>
            <person name="Becker A."/>
            <person name="Abrahante J.E."/>
            <person name="Garbe J."/>
            <person name="Badalamenti J.P."/>
            <person name="Herman A."/>
            <person name="Mangelson H."/>
            <person name="Liachko I."/>
            <person name="Sullivan S."/>
            <person name="Sone E.D."/>
            <person name="Koren S."/>
            <person name="Silverstein K.A.T."/>
            <person name="Beckman K.B."/>
            <person name="Gohl D.M."/>
        </authorList>
    </citation>
    <scope>NUCLEOTIDE SEQUENCE</scope>
    <source>
        <strain evidence="4">Duluth1</strain>
        <tissue evidence="4">Whole animal</tissue>
    </source>
</reference>
<dbReference type="AlphaFoldDB" id="A0A9D4BM00"/>
<evidence type="ECO:0000256" key="2">
    <source>
        <dbReference type="SAM" id="Coils"/>
    </source>
</evidence>
<feature type="coiled-coil region" evidence="2">
    <location>
        <begin position="279"/>
        <end position="306"/>
    </location>
</feature>
<keyword evidence="1" id="KW-0479">Metal-binding</keyword>
<dbReference type="Proteomes" id="UP000828390">
    <property type="component" value="Unassembled WGS sequence"/>
</dbReference>
<proteinExistence type="predicted"/>
<dbReference type="Gene3D" id="3.30.160.60">
    <property type="entry name" value="Classic Zinc Finger"/>
    <property type="match status" value="1"/>
</dbReference>
<accession>A0A9D4BM00</accession>
<dbReference type="PROSITE" id="PS50119">
    <property type="entry name" value="ZF_BBOX"/>
    <property type="match status" value="2"/>
</dbReference>
<dbReference type="GO" id="GO:0008270">
    <property type="term" value="F:zinc ion binding"/>
    <property type="evidence" value="ECO:0007669"/>
    <property type="project" value="UniProtKB-KW"/>
</dbReference>
<evidence type="ECO:0000313" key="4">
    <source>
        <dbReference type="EMBL" id="KAH3700999.1"/>
    </source>
</evidence>
<keyword evidence="1" id="KW-0863">Zinc-finger</keyword>
<feature type="domain" description="B box-type" evidence="3">
    <location>
        <begin position="12"/>
        <end position="62"/>
    </location>
</feature>
<dbReference type="CDD" id="cd19757">
    <property type="entry name" value="Bbox1"/>
    <property type="match status" value="1"/>
</dbReference>
<organism evidence="4 5">
    <name type="scientific">Dreissena polymorpha</name>
    <name type="common">Zebra mussel</name>
    <name type="synonym">Mytilus polymorpha</name>
    <dbReference type="NCBI Taxonomy" id="45954"/>
    <lineage>
        <taxon>Eukaryota</taxon>
        <taxon>Metazoa</taxon>
        <taxon>Spiralia</taxon>
        <taxon>Lophotrochozoa</taxon>
        <taxon>Mollusca</taxon>
        <taxon>Bivalvia</taxon>
        <taxon>Autobranchia</taxon>
        <taxon>Heteroconchia</taxon>
        <taxon>Euheterodonta</taxon>
        <taxon>Imparidentia</taxon>
        <taxon>Neoheterodontei</taxon>
        <taxon>Myida</taxon>
        <taxon>Dreissenoidea</taxon>
        <taxon>Dreissenidae</taxon>
        <taxon>Dreissena</taxon>
    </lineage>
</organism>